<evidence type="ECO:0000313" key="2">
    <source>
        <dbReference type="EMBL" id="MCA9756532.1"/>
    </source>
</evidence>
<name>A0A956SDD5_UNCEI</name>
<feature type="compositionally biased region" description="Basic and acidic residues" evidence="1">
    <location>
        <begin position="13"/>
        <end position="32"/>
    </location>
</feature>
<dbReference type="Proteomes" id="UP000739538">
    <property type="component" value="Unassembled WGS sequence"/>
</dbReference>
<dbReference type="AlphaFoldDB" id="A0A956SDD5"/>
<comment type="caution">
    <text evidence="2">The sequence shown here is derived from an EMBL/GenBank/DDBJ whole genome shotgun (WGS) entry which is preliminary data.</text>
</comment>
<evidence type="ECO:0000256" key="1">
    <source>
        <dbReference type="SAM" id="MobiDB-lite"/>
    </source>
</evidence>
<dbReference type="EMBL" id="JAGQHS010000057">
    <property type="protein sequence ID" value="MCA9756532.1"/>
    <property type="molecule type" value="Genomic_DNA"/>
</dbReference>
<accession>A0A956SDD5</accession>
<protein>
    <submittedName>
        <fullName evidence="2">Uncharacterized protein</fullName>
    </submittedName>
</protein>
<reference evidence="2" key="2">
    <citation type="journal article" date="2021" name="Microbiome">
        <title>Successional dynamics and alternative stable states in a saline activated sludge microbial community over 9 years.</title>
        <authorList>
            <person name="Wang Y."/>
            <person name="Ye J."/>
            <person name="Ju F."/>
            <person name="Liu L."/>
            <person name="Boyd J.A."/>
            <person name="Deng Y."/>
            <person name="Parks D.H."/>
            <person name="Jiang X."/>
            <person name="Yin X."/>
            <person name="Woodcroft B.J."/>
            <person name="Tyson G.W."/>
            <person name="Hugenholtz P."/>
            <person name="Polz M.F."/>
            <person name="Zhang T."/>
        </authorList>
    </citation>
    <scope>NUCLEOTIDE SEQUENCE</scope>
    <source>
        <strain evidence="2">HKST-UBA02</strain>
    </source>
</reference>
<evidence type="ECO:0000313" key="3">
    <source>
        <dbReference type="Proteomes" id="UP000739538"/>
    </source>
</evidence>
<gene>
    <name evidence="2" type="ORF">KDA27_12075</name>
</gene>
<feature type="region of interest" description="Disordered" evidence="1">
    <location>
        <begin position="1"/>
        <end position="32"/>
    </location>
</feature>
<sequence length="79" mass="8819">MKKRASGKPTTSKVHEMRPEYDFSDGIRGKHADPYAEGTNVVVLDPDVAAVFPDSESVNEALRALLPIISRQRRSPRKK</sequence>
<proteinExistence type="predicted"/>
<reference evidence="2" key="1">
    <citation type="submission" date="2020-04" db="EMBL/GenBank/DDBJ databases">
        <authorList>
            <person name="Zhang T."/>
        </authorList>
    </citation>
    <scope>NUCLEOTIDE SEQUENCE</scope>
    <source>
        <strain evidence="2">HKST-UBA02</strain>
    </source>
</reference>
<organism evidence="2 3">
    <name type="scientific">Eiseniibacteriota bacterium</name>
    <dbReference type="NCBI Taxonomy" id="2212470"/>
    <lineage>
        <taxon>Bacteria</taxon>
        <taxon>Candidatus Eiseniibacteriota</taxon>
    </lineage>
</organism>